<feature type="compositionally biased region" description="Basic residues" evidence="1">
    <location>
        <begin position="139"/>
        <end position="155"/>
    </location>
</feature>
<dbReference type="Proteomes" id="UP001432027">
    <property type="component" value="Unassembled WGS sequence"/>
</dbReference>
<keyword evidence="2" id="KW-1133">Transmembrane helix</keyword>
<feature type="non-terminal residue" evidence="3">
    <location>
        <position position="1"/>
    </location>
</feature>
<organism evidence="3 4">
    <name type="scientific">Pristionchus entomophagus</name>
    <dbReference type="NCBI Taxonomy" id="358040"/>
    <lineage>
        <taxon>Eukaryota</taxon>
        <taxon>Metazoa</taxon>
        <taxon>Ecdysozoa</taxon>
        <taxon>Nematoda</taxon>
        <taxon>Chromadorea</taxon>
        <taxon>Rhabditida</taxon>
        <taxon>Rhabditina</taxon>
        <taxon>Diplogasteromorpha</taxon>
        <taxon>Diplogasteroidea</taxon>
        <taxon>Neodiplogasteridae</taxon>
        <taxon>Pristionchus</taxon>
    </lineage>
</organism>
<dbReference type="AlphaFoldDB" id="A0AAV5U444"/>
<evidence type="ECO:0008006" key="5">
    <source>
        <dbReference type="Google" id="ProtNLM"/>
    </source>
</evidence>
<feature type="transmembrane region" description="Helical" evidence="2">
    <location>
        <begin position="63"/>
        <end position="86"/>
    </location>
</feature>
<dbReference type="EMBL" id="BTSX01000005">
    <property type="protein sequence ID" value="GMT01122.1"/>
    <property type="molecule type" value="Genomic_DNA"/>
</dbReference>
<keyword evidence="4" id="KW-1185">Reference proteome</keyword>
<protein>
    <recommendedName>
        <fullName evidence="5">CX domain-containing protein</fullName>
    </recommendedName>
</protein>
<reference evidence="3" key="1">
    <citation type="submission" date="2023-10" db="EMBL/GenBank/DDBJ databases">
        <title>Genome assembly of Pristionchus species.</title>
        <authorList>
            <person name="Yoshida K."/>
            <person name="Sommer R.J."/>
        </authorList>
    </citation>
    <scope>NUCLEOTIDE SEQUENCE</scope>
    <source>
        <strain evidence="3">RS0144</strain>
    </source>
</reference>
<accession>A0AAV5U444</accession>
<keyword evidence="2" id="KW-0472">Membrane</keyword>
<feature type="transmembrane region" description="Helical" evidence="2">
    <location>
        <begin position="7"/>
        <end position="30"/>
    </location>
</feature>
<evidence type="ECO:0000313" key="4">
    <source>
        <dbReference type="Proteomes" id="UP001432027"/>
    </source>
</evidence>
<keyword evidence="2" id="KW-0812">Transmembrane</keyword>
<evidence type="ECO:0000256" key="2">
    <source>
        <dbReference type="SAM" id="Phobius"/>
    </source>
</evidence>
<feature type="compositionally biased region" description="Basic residues" evidence="1">
    <location>
        <begin position="113"/>
        <end position="122"/>
    </location>
</feature>
<proteinExistence type="predicted"/>
<sequence>LLGCGCLYFRCCLYFRLLPLLASIPLVTLLPSTVSLQQSLQHAPHDASASTAAPETAPPSVGYAVATVFCFLSAFGLGGYIGYFLWKRLGGKKSGKKTASSKEGKPKEQGKAPPHRSNRLLHRFPTSSAFPPRIFSSRGHSKWRSGPRFRGQRGG</sequence>
<gene>
    <name evidence="3" type="ORF">PENTCL1PPCAC_23296</name>
</gene>
<feature type="region of interest" description="Disordered" evidence="1">
    <location>
        <begin position="92"/>
        <end position="155"/>
    </location>
</feature>
<name>A0AAV5U444_9BILA</name>
<feature type="compositionally biased region" description="Basic and acidic residues" evidence="1">
    <location>
        <begin position="100"/>
        <end position="110"/>
    </location>
</feature>
<evidence type="ECO:0000313" key="3">
    <source>
        <dbReference type="EMBL" id="GMT01122.1"/>
    </source>
</evidence>
<evidence type="ECO:0000256" key="1">
    <source>
        <dbReference type="SAM" id="MobiDB-lite"/>
    </source>
</evidence>
<comment type="caution">
    <text evidence="3">The sequence shown here is derived from an EMBL/GenBank/DDBJ whole genome shotgun (WGS) entry which is preliminary data.</text>
</comment>